<dbReference type="InParanoid" id="J4IB43"/>
<dbReference type="RefSeq" id="XP_012183294.1">
    <property type="nucleotide sequence ID" value="XM_012327904.1"/>
</dbReference>
<keyword evidence="2" id="KW-1185">Reference proteome</keyword>
<reference evidence="1 2" key="1">
    <citation type="journal article" date="2012" name="Appl. Environ. Microbiol.">
        <title>Short-read sequencing for genomic analysis of the brown rot fungus Fibroporia radiculosa.</title>
        <authorList>
            <person name="Tang J.D."/>
            <person name="Perkins A.D."/>
            <person name="Sonstegard T.S."/>
            <person name="Schroeder S.G."/>
            <person name="Burgess S.C."/>
            <person name="Diehl S.V."/>
        </authorList>
    </citation>
    <scope>NUCLEOTIDE SEQUENCE [LARGE SCALE GENOMIC DNA]</scope>
    <source>
        <strain evidence="1 2">TFFH 294</strain>
    </source>
</reference>
<dbReference type="HOGENOM" id="CLU_036316_4_1_1"/>
<dbReference type="Proteomes" id="UP000006352">
    <property type="component" value="Unassembled WGS sequence"/>
</dbReference>
<dbReference type="EMBL" id="HE797138">
    <property type="protein sequence ID" value="CCM04011.1"/>
    <property type="molecule type" value="Genomic_DNA"/>
</dbReference>
<proteinExistence type="predicted"/>
<sequence length="419" mass="47632">MSLFNRIGPVFPSELFDFIIDFLWDDRPSLKITLAERDDCYNLQRLIDATAARADPLGGYVRELSITRIWARGGDPCFSSRYFRELIPSLVARLIYVDQLNLTGLSWGGIFEVRADVVAKFLTLYPALKVLRLTRMTFRSAQDLYSLLTAHPLLHTLYITSVNWESEGSGSTALLPVHQSVEDKPIQLRELLLSFTSSTFEPYFASIGVFLMAPPFTLDLRRLQWVSTPHSSGQQTLNTLVRRAGSRLECLRVALPLRKQHLIPDQVLDISSNTNLVELQVDCDGRTRSIWQPTFLSKIRSRLFRALDLNFDLRHCPPQVDFLDWEYIDNVITSLTLSRPNLIVRFSFRSHITDTIWTTDLIRDVAAGLPGVHAAGIGVGILFRDRDLDDIVVAEHWLSPVALSQGFEERVMISQVETI</sequence>
<gene>
    <name evidence="1" type="ORF">FIBRA_06168</name>
</gene>
<evidence type="ECO:0000313" key="1">
    <source>
        <dbReference type="EMBL" id="CCM04011.1"/>
    </source>
</evidence>
<protein>
    <recommendedName>
        <fullName evidence="3">F-box domain-containing protein</fullName>
    </recommendedName>
</protein>
<name>J4IB43_9APHY</name>
<evidence type="ECO:0000313" key="2">
    <source>
        <dbReference type="Proteomes" id="UP000006352"/>
    </source>
</evidence>
<accession>J4IB43</accession>
<dbReference type="GeneID" id="24098922"/>
<organism evidence="1 2">
    <name type="scientific">Fibroporia radiculosa</name>
    <dbReference type="NCBI Taxonomy" id="599839"/>
    <lineage>
        <taxon>Eukaryota</taxon>
        <taxon>Fungi</taxon>
        <taxon>Dikarya</taxon>
        <taxon>Basidiomycota</taxon>
        <taxon>Agaricomycotina</taxon>
        <taxon>Agaricomycetes</taxon>
        <taxon>Polyporales</taxon>
        <taxon>Fibroporiaceae</taxon>
        <taxon>Fibroporia</taxon>
    </lineage>
</organism>
<dbReference type="STRING" id="599839.J4IB43"/>
<evidence type="ECO:0008006" key="3">
    <source>
        <dbReference type="Google" id="ProtNLM"/>
    </source>
</evidence>
<dbReference type="AlphaFoldDB" id="J4IB43"/>